<dbReference type="Pfam" id="PF13561">
    <property type="entry name" value="adh_short_C2"/>
    <property type="match status" value="1"/>
</dbReference>
<dbReference type="PANTHER" id="PTHR24321:SF8">
    <property type="entry name" value="ESTRADIOL 17-BETA-DEHYDROGENASE 8-RELATED"/>
    <property type="match status" value="1"/>
</dbReference>
<dbReference type="PANTHER" id="PTHR24321">
    <property type="entry name" value="DEHYDROGENASES, SHORT CHAIN"/>
    <property type="match status" value="1"/>
</dbReference>
<keyword evidence="2" id="KW-0560">Oxidoreductase</keyword>
<protein>
    <submittedName>
        <fullName evidence="3">SDR family oxidoreductase</fullName>
    </submittedName>
</protein>
<organism evidence="3 4">
    <name type="scientific">Jiella sonneratiae</name>
    <dbReference type="NCBI Taxonomy" id="2816856"/>
    <lineage>
        <taxon>Bacteria</taxon>
        <taxon>Pseudomonadati</taxon>
        <taxon>Pseudomonadota</taxon>
        <taxon>Alphaproteobacteria</taxon>
        <taxon>Hyphomicrobiales</taxon>
        <taxon>Aurantimonadaceae</taxon>
        <taxon>Jiella</taxon>
    </lineage>
</organism>
<dbReference type="Proteomes" id="UP000664288">
    <property type="component" value="Unassembled WGS sequence"/>
</dbReference>
<dbReference type="PRINTS" id="PR00081">
    <property type="entry name" value="GDHRDH"/>
</dbReference>
<evidence type="ECO:0000313" key="4">
    <source>
        <dbReference type="Proteomes" id="UP000664288"/>
    </source>
</evidence>
<dbReference type="PROSITE" id="PS00061">
    <property type="entry name" value="ADH_SHORT"/>
    <property type="match status" value="1"/>
</dbReference>
<comment type="caution">
    <text evidence="3">The sequence shown here is derived from an EMBL/GenBank/DDBJ whole genome shotgun (WGS) entry which is preliminary data.</text>
</comment>
<dbReference type="InterPro" id="IPR036291">
    <property type="entry name" value="NAD(P)-bd_dom_sf"/>
</dbReference>
<sequence length="252" mass="25684">MANGRPLEGKIVLITGAAGEIGTASAALMARRGARIVAVDRPGADFSGLKAAVGEDLVSVEADVTHEASVRAYVGRALAVAGRIDVFFNNAGVAGPVAPVADYPLEAFRAVMAVNVEGVFLGLKHVLPVMQSQGFGSIVNSSSASGLTGWPGMWGYNASKHAVVGLTRVAASEAAPHGVRVNCINPGPIRSRMMGGLDASIGSEEARRARGIPARRYGLVEEVAGVVAFLASDDSGYVNGAVHPIDGGLTAV</sequence>
<evidence type="ECO:0000313" key="3">
    <source>
        <dbReference type="EMBL" id="MBO0902489.1"/>
    </source>
</evidence>
<dbReference type="InterPro" id="IPR002347">
    <property type="entry name" value="SDR_fam"/>
</dbReference>
<reference evidence="3 4" key="1">
    <citation type="submission" date="2021-03" db="EMBL/GenBank/DDBJ databases">
        <title>Whole genome sequence of Jiella sp. MQZ13P-4.</title>
        <authorList>
            <person name="Tuo L."/>
        </authorList>
    </citation>
    <scope>NUCLEOTIDE SEQUENCE [LARGE SCALE GENOMIC DNA]</scope>
    <source>
        <strain evidence="3 4">MQZ13P-4</strain>
    </source>
</reference>
<gene>
    <name evidence="3" type="ORF">J1C47_02455</name>
</gene>
<keyword evidence="4" id="KW-1185">Reference proteome</keyword>
<name>A0ABS3IYJ6_9HYPH</name>
<dbReference type="Gene3D" id="3.40.50.720">
    <property type="entry name" value="NAD(P)-binding Rossmann-like Domain"/>
    <property type="match status" value="1"/>
</dbReference>
<dbReference type="PRINTS" id="PR00080">
    <property type="entry name" value="SDRFAMILY"/>
</dbReference>
<dbReference type="EMBL" id="JAFMPY010000003">
    <property type="protein sequence ID" value="MBO0902489.1"/>
    <property type="molecule type" value="Genomic_DNA"/>
</dbReference>
<evidence type="ECO:0000256" key="2">
    <source>
        <dbReference type="ARBA" id="ARBA00023002"/>
    </source>
</evidence>
<dbReference type="CDD" id="cd05233">
    <property type="entry name" value="SDR_c"/>
    <property type="match status" value="1"/>
</dbReference>
<evidence type="ECO:0000256" key="1">
    <source>
        <dbReference type="ARBA" id="ARBA00006484"/>
    </source>
</evidence>
<dbReference type="SUPFAM" id="SSF51735">
    <property type="entry name" value="NAD(P)-binding Rossmann-fold domains"/>
    <property type="match status" value="1"/>
</dbReference>
<accession>A0ABS3IYJ6</accession>
<proteinExistence type="inferred from homology"/>
<comment type="similarity">
    <text evidence="1">Belongs to the short-chain dehydrogenases/reductases (SDR) family.</text>
</comment>
<dbReference type="InterPro" id="IPR020904">
    <property type="entry name" value="Sc_DH/Rdtase_CS"/>
</dbReference>